<evidence type="ECO:0000313" key="1">
    <source>
        <dbReference type="EMBL" id="ESE42272.1"/>
    </source>
</evidence>
<organism evidence="1 2">
    <name type="scientific">Shewanella decolorationis S12</name>
    <dbReference type="NCBI Taxonomy" id="1353536"/>
    <lineage>
        <taxon>Bacteria</taxon>
        <taxon>Pseudomonadati</taxon>
        <taxon>Pseudomonadota</taxon>
        <taxon>Gammaproteobacteria</taxon>
        <taxon>Alteromonadales</taxon>
        <taxon>Shewanellaceae</taxon>
        <taxon>Shewanella</taxon>
    </lineage>
</organism>
<dbReference type="Proteomes" id="UP000017548">
    <property type="component" value="Unassembled WGS sequence"/>
</dbReference>
<evidence type="ECO:0000313" key="2">
    <source>
        <dbReference type="Proteomes" id="UP000017548"/>
    </source>
</evidence>
<comment type="caution">
    <text evidence="1">The sequence shown here is derived from an EMBL/GenBank/DDBJ whole genome shotgun (WGS) entry which is preliminary data.</text>
</comment>
<accession>A0ABP2Z5T2</accession>
<gene>
    <name evidence="1" type="ORF">SHD_1011</name>
</gene>
<proteinExistence type="predicted"/>
<sequence>MSSAPDAQKSVYRFLVLYDSMNTQISNLYSTFSGYPLKLQIEGCSHCELQNLDSLLHTKKLTQLSWDDLQLFILKIMTTFGDVGDFKHFLPRIFELYVTDYWNAPCDFGLFLAKLEYGGWATWPENEREAVLRLYENWMLQLKGSSLAADKELLEDIVADIECYEVKLVV</sequence>
<name>A0ABP2Z5T2_9GAMM</name>
<protein>
    <submittedName>
        <fullName evidence="1">Uncharacterized protein</fullName>
    </submittedName>
</protein>
<reference evidence="1 2" key="1">
    <citation type="journal article" date="2013" name="Genome Announc.">
        <title>Draft Genome Sequence of Shewanella decolorationis S12, a Dye-Degrading Bacterium Isolated from a Wastewater Treatment Plant.</title>
        <authorList>
            <person name="Xu M."/>
            <person name="Fang Y."/>
            <person name="Liu J."/>
            <person name="Chen X."/>
            <person name="Sun G."/>
            <person name="Guo J."/>
            <person name="Hua Z."/>
            <person name="Tu Q."/>
            <person name="Wu L."/>
            <person name="Zhou J."/>
            <person name="Liu X."/>
        </authorList>
    </citation>
    <scope>NUCLEOTIDE SEQUENCE [LARGE SCALE GENOMIC DNA]</scope>
    <source>
        <strain evidence="1 2">S12</strain>
    </source>
</reference>
<dbReference type="EMBL" id="AXZL01000053">
    <property type="protein sequence ID" value="ESE42272.1"/>
    <property type="molecule type" value="Genomic_DNA"/>
</dbReference>
<keyword evidence="2" id="KW-1185">Reference proteome</keyword>